<sequence length="104" mass="11608">MNSDLARALAAPDTDHPNGTPGHKNYGLSVLQQHVAFFDMDDNGIIYPWETYTGCDMQFRVEGYCHLDGGIISQTKMTMIHSGHVSHQLKVRLYKPISVTLGFV</sequence>
<proteinExistence type="predicted"/>
<reference evidence="1 2" key="1">
    <citation type="journal article" date="2022" name="Plant J.">
        <title>Chromosome-level genome of Camellia lanceoleosa provides a valuable resource for understanding genome evolution and self-incompatibility.</title>
        <authorList>
            <person name="Gong W."/>
            <person name="Xiao S."/>
            <person name="Wang L."/>
            <person name="Liao Z."/>
            <person name="Chang Y."/>
            <person name="Mo W."/>
            <person name="Hu G."/>
            <person name="Li W."/>
            <person name="Zhao G."/>
            <person name="Zhu H."/>
            <person name="Hu X."/>
            <person name="Ji K."/>
            <person name="Xiang X."/>
            <person name="Song Q."/>
            <person name="Yuan D."/>
            <person name="Jin S."/>
            <person name="Zhang L."/>
        </authorList>
    </citation>
    <scope>NUCLEOTIDE SEQUENCE [LARGE SCALE GENOMIC DNA]</scope>
    <source>
        <strain evidence="1">SQ_2022a</strain>
    </source>
</reference>
<keyword evidence="2" id="KW-1185">Reference proteome</keyword>
<dbReference type="Proteomes" id="UP001060215">
    <property type="component" value="Chromosome 5"/>
</dbReference>
<accession>A0ACC0HCX4</accession>
<dbReference type="EMBL" id="CM045762">
    <property type="protein sequence ID" value="KAI8011189.1"/>
    <property type="molecule type" value="Genomic_DNA"/>
</dbReference>
<evidence type="ECO:0000313" key="2">
    <source>
        <dbReference type="Proteomes" id="UP001060215"/>
    </source>
</evidence>
<comment type="caution">
    <text evidence="1">The sequence shown here is derived from an EMBL/GenBank/DDBJ whole genome shotgun (WGS) entry which is preliminary data.</text>
</comment>
<gene>
    <name evidence="1" type="ORF">LOK49_LG06G02531</name>
</gene>
<organism evidence="1 2">
    <name type="scientific">Camellia lanceoleosa</name>
    <dbReference type="NCBI Taxonomy" id="1840588"/>
    <lineage>
        <taxon>Eukaryota</taxon>
        <taxon>Viridiplantae</taxon>
        <taxon>Streptophyta</taxon>
        <taxon>Embryophyta</taxon>
        <taxon>Tracheophyta</taxon>
        <taxon>Spermatophyta</taxon>
        <taxon>Magnoliopsida</taxon>
        <taxon>eudicotyledons</taxon>
        <taxon>Gunneridae</taxon>
        <taxon>Pentapetalae</taxon>
        <taxon>asterids</taxon>
        <taxon>Ericales</taxon>
        <taxon>Theaceae</taxon>
        <taxon>Camellia</taxon>
    </lineage>
</organism>
<protein>
    <submittedName>
        <fullName evidence="1">Peroxygenase 1</fullName>
    </submittedName>
</protein>
<evidence type="ECO:0000313" key="1">
    <source>
        <dbReference type="EMBL" id="KAI8011189.1"/>
    </source>
</evidence>
<name>A0ACC0HCX4_9ERIC</name>